<keyword evidence="2 5" id="KW-0378">Hydrolase</keyword>
<organism evidence="7 8">
    <name type="scientific">Penicillium ucsense</name>
    <dbReference type="NCBI Taxonomy" id="2839758"/>
    <lineage>
        <taxon>Eukaryota</taxon>
        <taxon>Fungi</taxon>
        <taxon>Dikarya</taxon>
        <taxon>Ascomycota</taxon>
        <taxon>Pezizomycotina</taxon>
        <taxon>Eurotiomycetes</taxon>
        <taxon>Eurotiomycetidae</taxon>
        <taxon>Eurotiales</taxon>
        <taxon>Aspergillaceae</taxon>
        <taxon>Penicillium</taxon>
    </lineage>
</organism>
<comment type="caution">
    <text evidence="7">The sequence shown here is derived from an EMBL/GenBank/DDBJ whole genome shotgun (WGS) entry which is preliminary data.</text>
</comment>
<dbReference type="GO" id="GO:1990838">
    <property type="term" value="F:poly(U)-specific exoribonuclease activity, producing 3' uridine cyclic phosphate ends"/>
    <property type="evidence" value="ECO:0007669"/>
    <property type="project" value="UniProtKB-UniRule"/>
</dbReference>
<feature type="compositionally biased region" description="Low complexity" evidence="6">
    <location>
        <begin position="30"/>
        <end position="41"/>
    </location>
</feature>
<dbReference type="AlphaFoldDB" id="A0A8J8W366"/>
<dbReference type="EC" id="3.1.4.-" evidence="5"/>
<feature type="region of interest" description="Disordered" evidence="6">
    <location>
        <begin position="242"/>
        <end position="263"/>
    </location>
</feature>
<keyword evidence="4 5" id="KW-0539">Nucleus</keyword>
<dbReference type="GO" id="GO:0034477">
    <property type="term" value="P:U6 snRNA 3'-end processing"/>
    <property type="evidence" value="ECO:0007669"/>
    <property type="project" value="UniProtKB-UniRule"/>
</dbReference>
<name>A0A8J8W366_9EURO</name>
<proteinExistence type="inferred from homology"/>
<evidence type="ECO:0000256" key="3">
    <source>
        <dbReference type="ARBA" id="ARBA00023239"/>
    </source>
</evidence>
<evidence type="ECO:0000313" key="7">
    <source>
        <dbReference type="EMBL" id="KAF7714343.1"/>
    </source>
</evidence>
<evidence type="ECO:0000256" key="1">
    <source>
        <dbReference type="ARBA" id="ARBA00022722"/>
    </source>
</evidence>
<protein>
    <recommendedName>
        <fullName evidence="5">U6 snRNA phosphodiesterase</fullName>
        <ecNumber evidence="5">3.1.4.-</ecNumber>
    </recommendedName>
</protein>
<evidence type="ECO:0000313" key="8">
    <source>
        <dbReference type="Proteomes" id="UP000631181"/>
    </source>
</evidence>
<comment type="similarity">
    <text evidence="5">Belongs to the 2H phosphoesterase superfamily. USB1 family.</text>
</comment>
<dbReference type="PANTHER" id="PTHR13522:SF3">
    <property type="entry name" value="U6 SNRNA PHOSPHODIESTERASE 1"/>
    <property type="match status" value="1"/>
</dbReference>
<gene>
    <name evidence="5" type="primary">USB1</name>
    <name evidence="7" type="ORF">PECM_008396</name>
</gene>
<evidence type="ECO:0000256" key="2">
    <source>
        <dbReference type="ARBA" id="ARBA00022801"/>
    </source>
</evidence>
<accession>A0A8J8W366</accession>
<evidence type="ECO:0000256" key="5">
    <source>
        <dbReference type="HAMAP-Rule" id="MF_03040"/>
    </source>
</evidence>
<dbReference type="Proteomes" id="UP000631181">
    <property type="component" value="Unassembled WGS sequence"/>
</dbReference>
<dbReference type="HAMAP" id="MF_03040">
    <property type="entry name" value="USB1"/>
    <property type="match status" value="1"/>
</dbReference>
<dbReference type="Pfam" id="PF09749">
    <property type="entry name" value="HVSL"/>
    <property type="match status" value="1"/>
</dbReference>
<dbReference type="InterPro" id="IPR027521">
    <property type="entry name" value="Usb1"/>
</dbReference>
<dbReference type="EMBL" id="WIWV01000087">
    <property type="protein sequence ID" value="KAF7714343.1"/>
    <property type="molecule type" value="Genomic_DNA"/>
</dbReference>
<reference evidence="7" key="1">
    <citation type="journal article" date="2020" name="Front. Microbiol.">
        <title>Gene regulatory networks of Penicillium echinulatum 2HH and Penicillium oxalicum 114-2 inferred by a computational biology approach.</title>
        <authorList>
            <person name="Lenz A.R."/>
            <person name="Galan-Vasquez E."/>
            <person name="Balbinot E."/>
            <person name="De Abreu F.P."/>
            <person name="De Oliveira N.S."/>
            <person name="Da Rosa L.O."/>
            <person name="De Avila E Silva S."/>
            <person name="Camassola M."/>
            <person name="Dillon A.J.P."/>
            <person name="Perez-Rueda E."/>
        </authorList>
    </citation>
    <scope>NUCLEOTIDE SEQUENCE</scope>
    <source>
        <strain evidence="7">S1M29</strain>
    </source>
</reference>
<feature type="region of interest" description="Disordered" evidence="6">
    <location>
        <begin position="1"/>
        <end position="45"/>
    </location>
</feature>
<feature type="region of interest" description="Disordered" evidence="6">
    <location>
        <begin position="107"/>
        <end position="131"/>
    </location>
</feature>
<feature type="region of interest" description="Disordered" evidence="6">
    <location>
        <begin position="297"/>
        <end position="317"/>
    </location>
</feature>
<comment type="subcellular location">
    <subcellularLocation>
        <location evidence="5">Nucleus</location>
    </subcellularLocation>
</comment>
<keyword evidence="8" id="KW-1185">Reference proteome</keyword>
<dbReference type="OrthoDB" id="49151at2759"/>
<comment type="function">
    <text evidence="5">Phosphodiesterase responsible for the U6 snRNA 3' end processing. Acts as an exoribonuclease (RNase) responsible for trimming the poly(U) tract of the last nucleotides in the pre-U6 snRNA molecule, leading to the formation of mature U6 snRNA.</text>
</comment>
<feature type="active site" description="Proton donor/acceptor" evidence="5">
    <location>
        <position position="272"/>
    </location>
</feature>
<feature type="active site" description="Proton donor/acceptor" evidence="5">
    <location>
        <position position="152"/>
    </location>
</feature>
<evidence type="ECO:0000256" key="4">
    <source>
        <dbReference type="ARBA" id="ARBA00023242"/>
    </source>
</evidence>
<dbReference type="Gene3D" id="3.90.1140.10">
    <property type="entry name" value="Cyclic phosphodiesterase"/>
    <property type="match status" value="1"/>
</dbReference>
<sequence>MSLVPYSDSESDAEGSAASPPAKRPRRESSSLPSTSETSQLPPLPRAFHDLYASSTRVSVKDDPSLHGGRKRVIPHVEGNWPTHVYLEWYPGKSELSWLESLLKRANETRPSSHEEEEDGGGGDDSHDGHSADAVHLHSLLHSDLGAQLPLHISLSPPVILRTEQRTSFMECLAMSIQASHVSLFTIVPDTLKWVSNRERTRWFLVLHVARPTGNELNRLLNLSNRTLAGFDQPPLYASSRGALRNRAQASHGRDRRPSETAPVEDYSDCFHISLGWSLREPSQAEKDRVARLDLEAAQDVEKDPPQGPLLIKSSNDTNPVPSLIKLVMAPSSQTLKHAWGPLPDHKPTAKYTPNNEVVIVQSPRLATTEVKAPAH</sequence>
<keyword evidence="3" id="KW-0456">Lyase</keyword>
<dbReference type="GO" id="GO:0016829">
    <property type="term" value="F:lyase activity"/>
    <property type="evidence" value="ECO:0007669"/>
    <property type="project" value="UniProtKB-KW"/>
</dbReference>
<evidence type="ECO:0000256" key="6">
    <source>
        <dbReference type="SAM" id="MobiDB-lite"/>
    </source>
</evidence>
<dbReference type="PANTHER" id="PTHR13522">
    <property type="entry name" value="U6 SNRNA PHOSPHODIESTERASE 1"/>
    <property type="match status" value="1"/>
</dbReference>
<dbReference type="GO" id="GO:0005634">
    <property type="term" value="C:nucleus"/>
    <property type="evidence" value="ECO:0007669"/>
    <property type="project" value="UniProtKB-SubCell"/>
</dbReference>
<keyword evidence="1 5" id="KW-0540">Nuclease</keyword>